<reference evidence="5" key="1">
    <citation type="journal article" date="2010" name="Nat. Biotechnol.">
        <title>Draft genome sequence of the oilseed species Ricinus communis.</title>
        <authorList>
            <person name="Chan A.P."/>
            <person name="Crabtree J."/>
            <person name="Zhao Q."/>
            <person name="Lorenzi H."/>
            <person name="Orvis J."/>
            <person name="Puiu D."/>
            <person name="Melake-Berhan A."/>
            <person name="Jones K.M."/>
            <person name="Redman J."/>
            <person name="Chen G."/>
            <person name="Cahoon E.B."/>
            <person name="Gedil M."/>
            <person name="Stanke M."/>
            <person name="Haas B.J."/>
            <person name="Wortman J.R."/>
            <person name="Fraser-Liggett C.M."/>
            <person name="Ravel J."/>
            <person name="Rabinowicz P.D."/>
        </authorList>
    </citation>
    <scope>NUCLEOTIDE SEQUENCE [LARGE SCALE GENOMIC DNA]</scope>
    <source>
        <strain evidence="5">cv. Hale</strain>
    </source>
</reference>
<evidence type="ECO:0000256" key="3">
    <source>
        <dbReference type="PROSITE-ProRule" id="PRU00339"/>
    </source>
</evidence>
<feature type="repeat" description="TPR" evidence="3">
    <location>
        <begin position="49"/>
        <end position="82"/>
    </location>
</feature>
<evidence type="ECO:0000256" key="2">
    <source>
        <dbReference type="ARBA" id="ARBA00022803"/>
    </source>
</evidence>
<dbReference type="AlphaFoldDB" id="B9TN20"/>
<keyword evidence="2 3" id="KW-0802">TPR repeat</keyword>
<dbReference type="Proteomes" id="UP000008311">
    <property type="component" value="Unassembled WGS sequence"/>
</dbReference>
<dbReference type="PROSITE" id="PS50005">
    <property type="entry name" value="TPR"/>
    <property type="match status" value="3"/>
</dbReference>
<sequence length="163" mass="17639">LSNDAIALNTKLDAKASAPTAPVVVKDLQGGEQTIKAPVAVPVSSRQQAQRANDHGLQLYKEKQYAQAEAQFTEALKLRPNFALAANNLGFVFYKQDKFAEAARWFENAIKMDPSRAIAYMNLGDAYARAGDGEKAKAAYKTYLELAPSGAGAGYAKQQVEKL</sequence>
<dbReference type="PANTHER" id="PTHR44858:SF1">
    <property type="entry name" value="UDP-N-ACETYLGLUCOSAMINE--PEPTIDE N-ACETYLGLUCOSAMINYLTRANSFERASE SPINDLY-RELATED"/>
    <property type="match status" value="1"/>
</dbReference>
<dbReference type="PANTHER" id="PTHR44858">
    <property type="entry name" value="TETRATRICOPEPTIDE REPEAT PROTEIN 6"/>
    <property type="match status" value="1"/>
</dbReference>
<dbReference type="eggNOG" id="KOG4626">
    <property type="taxonomic scope" value="Eukaryota"/>
</dbReference>
<evidence type="ECO:0000256" key="1">
    <source>
        <dbReference type="ARBA" id="ARBA00022737"/>
    </source>
</evidence>
<organism evidence="4 5">
    <name type="scientific">Ricinus communis</name>
    <name type="common">Castor bean</name>
    <dbReference type="NCBI Taxonomy" id="3988"/>
    <lineage>
        <taxon>Eukaryota</taxon>
        <taxon>Viridiplantae</taxon>
        <taxon>Streptophyta</taxon>
        <taxon>Embryophyta</taxon>
        <taxon>Tracheophyta</taxon>
        <taxon>Spermatophyta</taxon>
        <taxon>Magnoliopsida</taxon>
        <taxon>eudicotyledons</taxon>
        <taxon>Gunneridae</taxon>
        <taxon>Pentapetalae</taxon>
        <taxon>rosids</taxon>
        <taxon>fabids</taxon>
        <taxon>Malpighiales</taxon>
        <taxon>Euphorbiaceae</taxon>
        <taxon>Acalyphoideae</taxon>
        <taxon>Acalypheae</taxon>
        <taxon>Ricinus</taxon>
    </lineage>
</organism>
<evidence type="ECO:0000313" key="5">
    <source>
        <dbReference type="Proteomes" id="UP000008311"/>
    </source>
</evidence>
<dbReference type="SUPFAM" id="SSF48452">
    <property type="entry name" value="TPR-like"/>
    <property type="match status" value="1"/>
</dbReference>
<dbReference type="GO" id="GO:0016740">
    <property type="term" value="F:transferase activity"/>
    <property type="evidence" value="ECO:0007669"/>
    <property type="project" value="UniProtKB-KW"/>
</dbReference>
<dbReference type="InterPro" id="IPR019734">
    <property type="entry name" value="TPR_rpt"/>
</dbReference>
<gene>
    <name evidence="4" type="ORF">RCOM_1988240</name>
</gene>
<dbReference type="Pfam" id="PF13432">
    <property type="entry name" value="TPR_16"/>
    <property type="match status" value="1"/>
</dbReference>
<evidence type="ECO:0000313" key="4">
    <source>
        <dbReference type="EMBL" id="EEF22745.1"/>
    </source>
</evidence>
<feature type="repeat" description="TPR" evidence="3">
    <location>
        <begin position="117"/>
        <end position="150"/>
    </location>
</feature>
<dbReference type="InterPro" id="IPR050498">
    <property type="entry name" value="Ycf3"/>
</dbReference>
<dbReference type="STRING" id="3988.B9TN20"/>
<dbReference type="InParanoid" id="B9TN20"/>
<dbReference type="Pfam" id="PF13181">
    <property type="entry name" value="TPR_8"/>
    <property type="match status" value="1"/>
</dbReference>
<feature type="repeat" description="TPR" evidence="3">
    <location>
        <begin position="83"/>
        <end position="116"/>
    </location>
</feature>
<keyword evidence="5" id="KW-1185">Reference proteome</keyword>
<dbReference type="EMBL" id="EQ990895">
    <property type="protein sequence ID" value="EEF22745.1"/>
    <property type="molecule type" value="Genomic_DNA"/>
</dbReference>
<dbReference type="Gene3D" id="1.25.40.10">
    <property type="entry name" value="Tetratricopeptide repeat domain"/>
    <property type="match status" value="1"/>
</dbReference>
<proteinExistence type="predicted"/>
<feature type="non-terminal residue" evidence="4">
    <location>
        <position position="1"/>
    </location>
</feature>
<dbReference type="PROSITE" id="PS50293">
    <property type="entry name" value="TPR_REGION"/>
    <property type="match status" value="1"/>
</dbReference>
<keyword evidence="4" id="KW-0808">Transferase</keyword>
<accession>B9TN20</accession>
<name>B9TN20_RICCO</name>
<dbReference type="InterPro" id="IPR011990">
    <property type="entry name" value="TPR-like_helical_dom_sf"/>
</dbReference>
<dbReference type="SMART" id="SM00028">
    <property type="entry name" value="TPR"/>
    <property type="match status" value="3"/>
</dbReference>
<keyword evidence="1" id="KW-0677">Repeat</keyword>
<protein>
    <submittedName>
        <fullName evidence="4">O-linked n-acetylglucosamine transferase, ogt, putative</fullName>
    </submittedName>
</protein>